<dbReference type="OMA" id="GINHTER"/>
<reference evidence="3" key="2">
    <citation type="journal article" date="2014" name="PLoS ONE">
        <title>Genome and Transcriptome Analysis of the Fungal Pathogen Fusarium oxysporum f. sp. cubense Causing Banana Vascular Wilt Disease.</title>
        <authorList>
            <person name="Guo L."/>
            <person name="Han L."/>
            <person name="Yang L."/>
            <person name="Zeng H."/>
            <person name="Fan D."/>
            <person name="Zhu Y."/>
            <person name="Feng Y."/>
            <person name="Wang G."/>
            <person name="Peng C."/>
            <person name="Jiang X."/>
            <person name="Zhou D."/>
            <person name="Ni P."/>
            <person name="Liang C."/>
            <person name="Liu L."/>
            <person name="Wang J."/>
            <person name="Mao C."/>
            <person name="Fang X."/>
            <person name="Peng M."/>
            <person name="Huang J."/>
        </authorList>
    </citation>
    <scope>NUCLEOTIDE SEQUENCE [LARGE SCALE GENOMIC DNA]</scope>
    <source>
        <strain evidence="3">race 1</strain>
    </source>
</reference>
<feature type="compositionally biased region" description="Pro residues" evidence="1">
    <location>
        <begin position="174"/>
        <end position="188"/>
    </location>
</feature>
<evidence type="ECO:0000313" key="2">
    <source>
        <dbReference type="EMBL" id="ENH70690.1"/>
    </source>
</evidence>
<proteinExistence type="predicted"/>
<dbReference type="VEuPathDB" id="FungiDB:FOC1_g10004988"/>
<name>N4UKX4_FUSC1</name>
<accession>N4UKX4</accession>
<dbReference type="HOGENOM" id="CLU_877279_0_0_1"/>
<organism evidence="2 3">
    <name type="scientific">Fusarium oxysporum f. sp. cubense (strain race 1)</name>
    <name type="common">Panama disease fungus</name>
    <dbReference type="NCBI Taxonomy" id="1229664"/>
    <lineage>
        <taxon>Eukaryota</taxon>
        <taxon>Fungi</taxon>
        <taxon>Dikarya</taxon>
        <taxon>Ascomycota</taxon>
        <taxon>Pezizomycotina</taxon>
        <taxon>Sordariomycetes</taxon>
        <taxon>Hypocreomycetidae</taxon>
        <taxon>Hypocreales</taxon>
        <taxon>Nectriaceae</taxon>
        <taxon>Fusarium</taxon>
        <taxon>Fusarium oxysporum species complex</taxon>
    </lineage>
</organism>
<sequence length="317" mass="35727">MAPCTGLVRAMTDLFGTPETNTTNNGRRSRNPLNILGSESPTPSPPDHDSPNYAAAANEDGDSSSSSESPQSSQTPRQDEAMNNRRPIPYGRAYSPDELAEEGINESLQPIPDAQPRRTVFETDEYRDRDPNAPPPSSMNSNNASQQSQQAYHNNNQPRPRRPRDSIEYGQRSPSPPYGVPRSPSPEPKPNIDLIFSYDVLPGLNLRLAHGEEIFSFPREQVFRLLGWQHDFDWLLISLETPGALFPERIARDDNREFRKVMARFEQIACAMKRDYAEIGRDAVIEVAFVPECKGHSRTVLQDGWRKRLEESRGIVL</sequence>
<feature type="compositionally biased region" description="Low complexity" evidence="1">
    <location>
        <begin position="63"/>
        <end position="74"/>
    </location>
</feature>
<dbReference type="EMBL" id="KB730180">
    <property type="protein sequence ID" value="ENH70690.1"/>
    <property type="molecule type" value="Genomic_DNA"/>
</dbReference>
<dbReference type="AlphaFoldDB" id="N4UKX4"/>
<dbReference type="Proteomes" id="UP000016928">
    <property type="component" value="Unassembled WGS sequence"/>
</dbReference>
<gene>
    <name evidence="2" type="ORF">FOC1_g10004988</name>
</gene>
<reference evidence="3" key="1">
    <citation type="submission" date="2012-09" db="EMBL/GenBank/DDBJ databases">
        <title>Genome sequencing and comparative transcriptomics of race 1 and race 4 of banana pathogen: Fusarium oxysporum f. sp. cubense.</title>
        <authorList>
            <person name="Fang X."/>
            <person name="Huang J."/>
        </authorList>
    </citation>
    <scope>NUCLEOTIDE SEQUENCE [LARGE SCALE GENOMIC DNA]</scope>
    <source>
        <strain evidence="3">race 1</strain>
    </source>
</reference>
<evidence type="ECO:0000256" key="1">
    <source>
        <dbReference type="SAM" id="MobiDB-lite"/>
    </source>
</evidence>
<protein>
    <submittedName>
        <fullName evidence="2">Uncharacterized protein</fullName>
    </submittedName>
</protein>
<evidence type="ECO:0000313" key="3">
    <source>
        <dbReference type="Proteomes" id="UP000016928"/>
    </source>
</evidence>
<dbReference type="OrthoDB" id="5088000at2759"/>
<feature type="compositionally biased region" description="Low complexity" evidence="1">
    <location>
        <begin position="138"/>
        <end position="158"/>
    </location>
</feature>
<feature type="compositionally biased region" description="Basic and acidic residues" evidence="1">
    <location>
        <begin position="115"/>
        <end position="131"/>
    </location>
</feature>
<feature type="region of interest" description="Disordered" evidence="1">
    <location>
        <begin position="1"/>
        <end position="188"/>
    </location>
</feature>